<evidence type="ECO:0000313" key="3">
    <source>
        <dbReference type="EMBL" id="TXC66118.1"/>
    </source>
</evidence>
<keyword evidence="2" id="KW-0997">Cell inner membrane</keyword>
<feature type="binding site" evidence="2">
    <location>
        <position position="213"/>
    </location>
    <ligand>
        <name>substrate</name>
    </ligand>
</feature>
<keyword evidence="4" id="KW-1185">Reference proteome</keyword>
<keyword evidence="2" id="KW-0443">Lipid metabolism</keyword>
<protein>
    <recommendedName>
        <fullName evidence="2">UDP-2,3-diacylglucosamine hydrolase</fullName>
        <ecNumber evidence="2">3.6.1.54</ecNumber>
    </recommendedName>
    <alternativeName>
        <fullName evidence="2">UDP-2,3-diacylglucosamine diphosphatase</fullName>
    </alternativeName>
</protein>
<accession>A0A5C6U346</accession>
<dbReference type="SUPFAM" id="SSF56300">
    <property type="entry name" value="Metallo-dependent phosphatases"/>
    <property type="match status" value="1"/>
</dbReference>
<dbReference type="CDD" id="cd07398">
    <property type="entry name" value="MPP_YbbF-LpxH"/>
    <property type="match status" value="1"/>
</dbReference>
<organism evidence="3 4">
    <name type="scientific">Piscinibacter aquaticus</name>
    <dbReference type="NCBI Taxonomy" id="392597"/>
    <lineage>
        <taxon>Bacteria</taxon>
        <taxon>Pseudomonadati</taxon>
        <taxon>Pseudomonadota</taxon>
        <taxon>Betaproteobacteria</taxon>
        <taxon>Burkholderiales</taxon>
        <taxon>Sphaerotilaceae</taxon>
        <taxon>Piscinibacter</taxon>
    </lineage>
</organism>
<feature type="binding site" evidence="2">
    <location>
        <position position="131"/>
    </location>
    <ligand>
        <name>Mn(2+)</name>
        <dbReference type="ChEBI" id="CHEBI:29035"/>
        <label>2</label>
    </ligand>
</feature>
<keyword evidence="2" id="KW-0441">Lipid A biosynthesis</keyword>
<comment type="cofactor">
    <cofactor evidence="2">
        <name>Mn(2+)</name>
        <dbReference type="ChEBI" id="CHEBI:29035"/>
    </cofactor>
    <text evidence="2">Binds 2 Mn(2+) ions per subunit in a binuclear metal center.</text>
</comment>
<comment type="caution">
    <text evidence="3">The sequence shown here is derived from an EMBL/GenBank/DDBJ whole genome shotgun (WGS) entry which is preliminary data.</text>
</comment>
<evidence type="ECO:0000313" key="4">
    <source>
        <dbReference type="Proteomes" id="UP000321832"/>
    </source>
</evidence>
<keyword evidence="1 2" id="KW-0378">Hydrolase</keyword>
<comment type="similarity">
    <text evidence="2">Belongs to the LpxH family.</text>
</comment>
<keyword evidence="2" id="KW-0479">Metal-binding</keyword>
<sequence>MPPPPALPTFWEFEAPDDWTAIDFISDLHLSSATPRTFEVWAGYMRGTTASAVVILGDLFEVWVGDDARHEGFEARCVDVLADTAAHRVVAFACGNRDFLVGGEMLRDCGVRALSDPTVLVGFGERLLLSHGDALCLDDHEYQQFRSMVRSPAWQRDFLAKPLHERQAIVRSMRDQSEQRKRSTAPEDWVDIDKATAVRWMHEAHTPTLIHGHTHRPAHEVLAPGYMREVLSDWDCDGPGTPRAEVLRLRGGGLTRIALAP</sequence>
<evidence type="ECO:0000256" key="1">
    <source>
        <dbReference type="ARBA" id="ARBA00022801"/>
    </source>
</evidence>
<comment type="catalytic activity">
    <reaction evidence="2">
        <text>UDP-2-N,3-O-bis[(3R)-3-hydroxytetradecanoyl]-alpha-D-glucosamine + H2O = 2-N,3-O-bis[(3R)-3-hydroxytetradecanoyl]-alpha-D-glucosaminyl 1-phosphate + UMP + 2 H(+)</text>
        <dbReference type="Rhea" id="RHEA:25213"/>
        <dbReference type="ChEBI" id="CHEBI:15377"/>
        <dbReference type="ChEBI" id="CHEBI:15378"/>
        <dbReference type="ChEBI" id="CHEBI:57865"/>
        <dbReference type="ChEBI" id="CHEBI:57957"/>
        <dbReference type="ChEBI" id="CHEBI:78847"/>
        <dbReference type="EC" id="3.6.1.54"/>
    </reaction>
</comment>
<keyword evidence="2" id="KW-1003">Cell membrane</keyword>
<dbReference type="GO" id="GO:0008758">
    <property type="term" value="F:UDP-2,3-diacylglucosamine hydrolase activity"/>
    <property type="evidence" value="ECO:0007669"/>
    <property type="project" value="UniProtKB-UniRule"/>
</dbReference>
<dbReference type="Gene3D" id="3.60.21.10">
    <property type="match status" value="1"/>
</dbReference>
<feature type="binding site" evidence="2">
    <location>
        <position position="181"/>
    </location>
    <ligand>
        <name>substrate</name>
    </ligand>
</feature>
<dbReference type="HAMAP" id="MF_00575">
    <property type="entry name" value="LpxH"/>
    <property type="match status" value="1"/>
</dbReference>
<dbReference type="InterPro" id="IPR010138">
    <property type="entry name" value="UDP-diacylglucosamine_Hdrlase"/>
</dbReference>
<dbReference type="PANTHER" id="PTHR34990:SF1">
    <property type="entry name" value="UDP-2,3-DIACYLGLUCOSAMINE HYDROLASE"/>
    <property type="match status" value="1"/>
</dbReference>
<feature type="binding site" evidence="2">
    <location>
        <position position="213"/>
    </location>
    <ligand>
        <name>Mn(2+)</name>
        <dbReference type="ChEBI" id="CHEBI:29035"/>
        <label>2</label>
    </ligand>
</feature>
<keyword evidence="2" id="KW-0444">Lipid biosynthesis</keyword>
<dbReference type="GO" id="GO:0030145">
    <property type="term" value="F:manganese ion binding"/>
    <property type="evidence" value="ECO:0007669"/>
    <property type="project" value="UniProtKB-UniRule"/>
</dbReference>
<dbReference type="GO" id="GO:0009245">
    <property type="term" value="P:lipid A biosynthetic process"/>
    <property type="evidence" value="ECO:0007669"/>
    <property type="project" value="UniProtKB-UniRule"/>
</dbReference>
<dbReference type="InterPro" id="IPR043461">
    <property type="entry name" value="LpxH-like"/>
</dbReference>
<dbReference type="AlphaFoldDB" id="A0A5C6U346"/>
<comment type="caution">
    <text evidence="2">Lacks conserved residue(s) required for the propagation of feature annotation.</text>
</comment>
<evidence type="ECO:0000256" key="2">
    <source>
        <dbReference type="HAMAP-Rule" id="MF_00575"/>
    </source>
</evidence>
<dbReference type="GO" id="GO:0005737">
    <property type="term" value="C:cytoplasm"/>
    <property type="evidence" value="ECO:0007669"/>
    <property type="project" value="InterPro"/>
</dbReference>
<feature type="binding site" evidence="2">
    <location>
        <position position="139"/>
    </location>
    <ligand>
        <name>substrate</name>
    </ligand>
</feature>
<comment type="pathway">
    <text evidence="2">Glycolipid biosynthesis; lipid IV(A) biosynthesis; lipid IV(A) from (3R)-3-hydroxytetradecanoyl-[acyl-carrier-protein] and UDP-N-acetyl-alpha-D-glucosamine: step 4/6.</text>
</comment>
<dbReference type="GO" id="GO:0019897">
    <property type="term" value="C:extrinsic component of plasma membrane"/>
    <property type="evidence" value="ECO:0007669"/>
    <property type="project" value="UniProtKB-UniRule"/>
</dbReference>
<keyword evidence="2" id="KW-0472">Membrane</keyword>
<name>A0A5C6U346_9BURK</name>
<comment type="subcellular location">
    <subcellularLocation>
        <location evidence="2">Cell inner membrane</location>
        <topology evidence="2">Peripheral membrane protein</topology>
        <orientation evidence="2">Cytoplasmic side</orientation>
    </subcellularLocation>
</comment>
<dbReference type="EC" id="3.6.1.54" evidence="2"/>
<comment type="function">
    <text evidence="2">Hydrolyzes the pyrophosphate bond of UDP-2,3-diacylglucosamine to yield 2,3-diacylglucosamine 1-phosphate (lipid X) and UMP by catalyzing the attack of water at the alpha-P atom. Involved in the biosynthesis of lipid A, a phosphorylated glycolipid that anchors the lipopolysaccharide to the outer membrane of the cell.</text>
</comment>
<dbReference type="PANTHER" id="PTHR34990">
    <property type="entry name" value="UDP-2,3-DIACYLGLUCOSAMINE HYDROLASE-RELATED"/>
    <property type="match status" value="1"/>
</dbReference>
<feature type="binding site" evidence="2">
    <location>
        <position position="96"/>
    </location>
    <ligand>
        <name>Mn(2+)</name>
        <dbReference type="ChEBI" id="CHEBI:29035"/>
        <label>2</label>
    </ligand>
</feature>
<gene>
    <name evidence="2" type="primary">lpxH</name>
    <name evidence="3" type="ORF">FSC37_09770</name>
</gene>
<dbReference type="EMBL" id="VOPW01000001">
    <property type="protein sequence ID" value="TXC66118.1"/>
    <property type="molecule type" value="Genomic_DNA"/>
</dbReference>
<dbReference type="InterPro" id="IPR029052">
    <property type="entry name" value="Metallo-depent_PP-like"/>
</dbReference>
<feature type="binding site" evidence="2">
    <location>
        <begin position="96"/>
        <end position="97"/>
    </location>
    <ligand>
        <name>substrate</name>
    </ligand>
</feature>
<feature type="binding site" evidence="2">
    <location>
        <position position="58"/>
    </location>
    <ligand>
        <name>Mn(2+)</name>
        <dbReference type="ChEBI" id="CHEBI:29035"/>
        <label>1</label>
    </ligand>
</feature>
<feature type="binding site" evidence="2">
    <location>
        <position position="215"/>
    </location>
    <ligand>
        <name>Mn(2+)</name>
        <dbReference type="ChEBI" id="CHEBI:29035"/>
        <label>1</label>
    </ligand>
</feature>
<dbReference type="NCBIfam" id="NF003743">
    <property type="entry name" value="PRK05340.1"/>
    <property type="match status" value="1"/>
</dbReference>
<dbReference type="UniPathway" id="UPA00359">
    <property type="reaction ID" value="UER00480"/>
</dbReference>
<feature type="binding site" evidence="2">
    <location>
        <position position="177"/>
    </location>
    <ligand>
        <name>substrate</name>
    </ligand>
</feature>
<feature type="binding site" evidence="2">
    <location>
        <position position="27"/>
    </location>
    <ligand>
        <name>Mn(2+)</name>
        <dbReference type="ChEBI" id="CHEBI:29035"/>
        <label>1</label>
    </ligand>
</feature>
<feature type="binding site" evidence="2">
    <location>
        <position position="58"/>
    </location>
    <ligand>
        <name>Mn(2+)</name>
        <dbReference type="ChEBI" id="CHEBI:29035"/>
        <label>2</label>
    </ligand>
</feature>
<reference evidence="3 4" key="1">
    <citation type="submission" date="2019-08" db="EMBL/GenBank/DDBJ databases">
        <authorList>
            <person name="Khan S.A."/>
            <person name="Jeon C.O."/>
            <person name="Jeong S.E."/>
        </authorList>
    </citation>
    <scope>NUCLEOTIDE SEQUENCE [LARGE SCALE GENOMIC DNA]</scope>
    <source>
        <strain evidence="4">IMCC1728</strain>
    </source>
</reference>
<proteinExistence type="inferred from homology"/>
<feature type="binding site" evidence="2">
    <location>
        <position position="29"/>
    </location>
    <ligand>
        <name>Mn(2+)</name>
        <dbReference type="ChEBI" id="CHEBI:29035"/>
        <label>1</label>
    </ligand>
</feature>
<keyword evidence="2" id="KW-0464">Manganese</keyword>
<dbReference type="Proteomes" id="UP000321832">
    <property type="component" value="Unassembled WGS sequence"/>
</dbReference>